<evidence type="ECO:0000313" key="2">
    <source>
        <dbReference type="Proteomes" id="UP000663868"/>
    </source>
</evidence>
<organism evidence="1 2">
    <name type="scientific">Adineta steineri</name>
    <dbReference type="NCBI Taxonomy" id="433720"/>
    <lineage>
        <taxon>Eukaryota</taxon>
        <taxon>Metazoa</taxon>
        <taxon>Spiralia</taxon>
        <taxon>Gnathifera</taxon>
        <taxon>Rotifera</taxon>
        <taxon>Eurotatoria</taxon>
        <taxon>Bdelloidea</taxon>
        <taxon>Adinetida</taxon>
        <taxon>Adinetidae</taxon>
        <taxon>Adineta</taxon>
    </lineage>
</organism>
<dbReference type="Proteomes" id="UP000663868">
    <property type="component" value="Unassembled WGS sequence"/>
</dbReference>
<gene>
    <name evidence="1" type="ORF">KXQ929_LOCUS35081</name>
</gene>
<feature type="non-terminal residue" evidence="1">
    <location>
        <position position="1"/>
    </location>
</feature>
<accession>A0A819VLX7</accession>
<proteinExistence type="predicted"/>
<protein>
    <submittedName>
        <fullName evidence="1">Uncharacterized protein</fullName>
    </submittedName>
</protein>
<dbReference type="AlphaFoldDB" id="A0A819VLX7"/>
<name>A0A819VLX7_9BILA</name>
<dbReference type="EMBL" id="CAJOBB010004977">
    <property type="protein sequence ID" value="CAF4110977.1"/>
    <property type="molecule type" value="Genomic_DNA"/>
</dbReference>
<evidence type="ECO:0000313" key="1">
    <source>
        <dbReference type="EMBL" id="CAF4110977.1"/>
    </source>
</evidence>
<reference evidence="1" key="1">
    <citation type="submission" date="2021-02" db="EMBL/GenBank/DDBJ databases">
        <authorList>
            <person name="Nowell W R."/>
        </authorList>
    </citation>
    <scope>NUCLEOTIDE SEQUENCE</scope>
</reference>
<sequence>NTTSTHIITQPATRTLTTSAPYHHTLTTNTRAAQLASLSSPAHQMKIFTVKLYPSFIDMNNTDSIYITHYVLSNSIIGKFNCYYSNFELIKSIFIISLSTGD</sequence>
<comment type="caution">
    <text evidence="1">The sequence shown here is derived from an EMBL/GenBank/DDBJ whole genome shotgun (WGS) entry which is preliminary data.</text>
</comment>